<dbReference type="GO" id="GO:0022625">
    <property type="term" value="C:cytosolic large ribosomal subunit"/>
    <property type="evidence" value="ECO:0007669"/>
    <property type="project" value="TreeGrafter"/>
</dbReference>
<feature type="compositionally biased region" description="Basic and acidic residues" evidence="5">
    <location>
        <begin position="176"/>
        <end position="185"/>
    </location>
</feature>
<evidence type="ECO:0000256" key="3">
    <source>
        <dbReference type="ARBA" id="ARBA00023274"/>
    </source>
</evidence>
<dbReference type="RefSeq" id="WP_068136608.1">
    <property type="nucleotide sequence ID" value="NZ_CP042914.1"/>
</dbReference>
<dbReference type="KEGG" id="rul:UC8_41940"/>
<dbReference type="AlphaFoldDB" id="A0A5B9QWJ0"/>
<organism evidence="6 7">
    <name type="scientific">Roseimaritima ulvae</name>
    <dbReference type="NCBI Taxonomy" id="980254"/>
    <lineage>
        <taxon>Bacteria</taxon>
        <taxon>Pseudomonadati</taxon>
        <taxon>Planctomycetota</taxon>
        <taxon>Planctomycetia</taxon>
        <taxon>Pirellulales</taxon>
        <taxon>Pirellulaceae</taxon>
        <taxon>Roseimaritima</taxon>
    </lineage>
</organism>
<sequence>MRHRRRGRVLGRSPSHRKALFKNMASALFLTERDAEFDDNAPKVKGRIITTVPKAKELRPLVEKCITIAKKSLASAEEAEQYATDAERGSDEYKAWRKSENWRKWADARAPMINARRRCLQLLGDKQAVNVLFDTVAQRYVDRPGGYTRVIRLAKPRLGDAGQRAMLELVGVNDRVRRSSERPAFEDDDSNSPSDETPVSENADTETTETAEAGEAETSKDS</sequence>
<evidence type="ECO:0000313" key="7">
    <source>
        <dbReference type="Proteomes" id="UP000325286"/>
    </source>
</evidence>
<evidence type="ECO:0000256" key="1">
    <source>
        <dbReference type="ARBA" id="ARBA00008777"/>
    </source>
</evidence>
<keyword evidence="2 4" id="KW-0689">Ribosomal protein</keyword>
<keyword evidence="7" id="KW-1185">Reference proteome</keyword>
<dbReference type="InterPro" id="IPR000456">
    <property type="entry name" value="Ribosomal_bL17"/>
</dbReference>
<proteinExistence type="inferred from homology"/>
<dbReference type="SUPFAM" id="SSF64263">
    <property type="entry name" value="Prokaryotic ribosomal protein L17"/>
    <property type="match status" value="1"/>
</dbReference>
<dbReference type="Pfam" id="PF01196">
    <property type="entry name" value="Ribosomal_L17"/>
    <property type="match status" value="1"/>
</dbReference>
<evidence type="ECO:0000256" key="2">
    <source>
        <dbReference type="ARBA" id="ARBA00022980"/>
    </source>
</evidence>
<keyword evidence="3 4" id="KW-0687">Ribonucleoprotein</keyword>
<evidence type="ECO:0000256" key="5">
    <source>
        <dbReference type="SAM" id="MobiDB-lite"/>
    </source>
</evidence>
<dbReference type="EMBL" id="CP042914">
    <property type="protein sequence ID" value="QEG42160.1"/>
    <property type="molecule type" value="Genomic_DNA"/>
</dbReference>
<evidence type="ECO:0000256" key="4">
    <source>
        <dbReference type="HAMAP-Rule" id="MF_01368"/>
    </source>
</evidence>
<protein>
    <recommendedName>
        <fullName evidence="4">Large ribosomal subunit protein bL17</fullName>
    </recommendedName>
</protein>
<dbReference type="GO" id="GO:0006412">
    <property type="term" value="P:translation"/>
    <property type="evidence" value="ECO:0007669"/>
    <property type="project" value="UniProtKB-UniRule"/>
</dbReference>
<feature type="compositionally biased region" description="Acidic residues" evidence="5">
    <location>
        <begin position="203"/>
        <end position="215"/>
    </location>
</feature>
<feature type="compositionally biased region" description="Polar residues" evidence="5">
    <location>
        <begin position="191"/>
        <end position="202"/>
    </location>
</feature>
<dbReference type="OrthoDB" id="9809073at2"/>
<dbReference type="Gene3D" id="3.90.1030.10">
    <property type="entry name" value="Ribosomal protein L17"/>
    <property type="match status" value="1"/>
</dbReference>
<dbReference type="PANTHER" id="PTHR14413:SF16">
    <property type="entry name" value="LARGE RIBOSOMAL SUBUNIT PROTEIN BL17M"/>
    <property type="match status" value="1"/>
</dbReference>
<reference evidence="6 7" key="1">
    <citation type="submission" date="2019-08" db="EMBL/GenBank/DDBJ databases">
        <title>Deep-cultivation of Planctomycetes and their phenomic and genomic characterization uncovers novel biology.</title>
        <authorList>
            <person name="Wiegand S."/>
            <person name="Jogler M."/>
            <person name="Boedeker C."/>
            <person name="Pinto D."/>
            <person name="Vollmers J."/>
            <person name="Rivas-Marin E."/>
            <person name="Kohn T."/>
            <person name="Peeters S.H."/>
            <person name="Heuer A."/>
            <person name="Rast P."/>
            <person name="Oberbeckmann S."/>
            <person name="Bunk B."/>
            <person name="Jeske O."/>
            <person name="Meyerdierks A."/>
            <person name="Storesund J.E."/>
            <person name="Kallscheuer N."/>
            <person name="Luecker S."/>
            <person name="Lage O.M."/>
            <person name="Pohl T."/>
            <person name="Merkel B.J."/>
            <person name="Hornburger P."/>
            <person name="Mueller R.-W."/>
            <person name="Bruemmer F."/>
            <person name="Labrenz M."/>
            <person name="Spormann A.M."/>
            <person name="Op den Camp H."/>
            <person name="Overmann J."/>
            <person name="Amann R."/>
            <person name="Jetten M.S.M."/>
            <person name="Mascher T."/>
            <person name="Medema M.H."/>
            <person name="Devos D.P."/>
            <person name="Kaster A.-K."/>
            <person name="Ovreas L."/>
            <person name="Rohde M."/>
            <person name="Galperin M.Y."/>
            <person name="Jogler C."/>
        </authorList>
    </citation>
    <scope>NUCLEOTIDE SEQUENCE [LARGE SCALE GENOMIC DNA]</scope>
    <source>
        <strain evidence="6 7">UC8</strain>
    </source>
</reference>
<dbReference type="GO" id="GO:0003735">
    <property type="term" value="F:structural constituent of ribosome"/>
    <property type="evidence" value="ECO:0007669"/>
    <property type="project" value="InterPro"/>
</dbReference>
<feature type="region of interest" description="Disordered" evidence="5">
    <location>
        <begin position="176"/>
        <end position="222"/>
    </location>
</feature>
<name>A0A5B9QWJ0_9BACT</name>
<accession>A0A5B9QWJ0</accession>
<gene>
    <name evidence="4 6" type="primary">rplQ</name>
    <name evidence="6" type="ORF">UC8_41940</name>
</gene>
<comment type="similarity">
    <text evidence="1 4">Belongs to the bacterial ribosomal protein bL17 family.</text>
</comment>
<dbReference type="InterPro" id="IPR036373">
    <property type="entry name" value="Ribosomal_bL17_sf"/>
</dbReference>
<dbReference type="HAMAP" id="MF_01368">
    <property type="entry name" value="Ribosomal_bL17"/>
    <property type="match status" value="1"/>
</dbReference>
<dbReference type="PANTHER" id="PTHR14413">
    <property type="entry name" value="RIBOSOMAL PROTEIN L17"/>
    <property type="match status" value="1"/>
</dbReference>
<evidence type="ECO:0000313" key="6">
    <source>
        <dbReference type="EMBL" id="QEG42160.1"/>
    </source>
</evidence>
<dbReference type="Proteomes" id="UP000325286">
    <property type="component" value="Chromosome"/>
</dbReference>
<comment type="subunit">
    <text evidence="4">Part of the 50S ribosomal subunit. Contacts protein L32.</text>
</comment>